<keyword evidence="5" id="KW-1185">Reference proteome</keyword>
<dbReference type="Pfam" id="PF02638">
    <property type="entry name" value="GHL10"/>
    <property type="match status" value="1"/>
</dbReference>
<keyword evidence="2" id="KW-0472">Membrane</keyword>
<dbReference type="InterPro" id="IPR017853">
    <property type="entry name" value="GH"/>
</dbReference>
<accession>B1X150</accession>
<dbReference type="SUPFAM" id="SSF51445">
    <property type="entry name" value="(Trans)glycosidases"/>
    <property type="match status" value="1"/>
</dbReference>
<evidence type="ECO:0000256" key="2">
    <source>
        <dbReference type="SAM" id="Phobius"/>
    </source>
</evidence>
<dbReference type="Proteomes" id="UP000001203">
    <property type="component" value="Chromosome circular"/>
</dbReference>
<feature type="domain" description="Glycosyl hydrolase-like 10" evidence="3">
    <location>
        <begin position="69"/>
        <end position="391"/>
    </location>
</feature>
<evidence type="ECO:0000313" key="5">
    <source>
        <dbReference type="Proteomes" id="UP000001203"/>
    </source>
</evidence>
<sequence length="441" mass="51013">MLLLSLFIFSLLKIMKQNLFDKSANSLVKFSRRWGRQSWVIFLVLFGIYLTFIPFTFPFSAQSRNQPAEIRGVWLTNIDSEVLFNSQTLTEGINTLSELNFNTLYPTVWNWGYTLYPSQVAKSVVGKELDPTEGLQGRDILKEIVKQGHDKGMSVIPWFEFGFMAPADSELAKRHQDWLTKRQDDSTVWVEGNVHDRVWLSPFNPEVQEFLTNLLVEIVTNYDIDGIQVDDHFGIPFDFGYDDVTVELYQQEHNGKMPPNTPSYLKMGSNNCLAQDTAWTEWTEWRNNKITEYMGEVFAAVKAVKPDIIVSVSPNPQTFSKNCFLLDWQSWERKGLIEELVLQVYRQNMVDFEREINQPEVRQAKAHIPFAVGVLSGLKGRPVPMQRINDQVKATRNQKFAGVSFFFYESLWNFGPKSSNERQFMFKQMFPTTVSRPLSKG</sequence>
<evidence type="ECO:0000259" key="3">
    <source>
        <dbReference type="Pfam" id="PF02638"/>
    </source>
</evidence>
<reference evidence="4 5" key="1">
    <citation type="journal article" date="2008" name="Proc. Natl. Acad. Sci. U.S.A.">
        <title>The genome of Cyanothece 51142, a unicellular diazotrophic cyanobacterium important in the marine nitrogen cycle.</title>
        <authorList>
            <person name="Welsh E.A."/>
            <person name="Liberton M."/>
            <person name="Stoeckel J."/>
            <person name="Loh T."/>
            <person name="Elvitigala T."/>
            <person name="Wang C."/>
            <person name="Wollam A."/>
            <person name="Fulton R.S."/>
            <person name="Clifton S.W."/>
            <person name="Jacobs J.M."/>
            <person name="Aurora R."/>
            <person name="Ghosh B.K."/>
            <person name="Sherman L.A."/>
            <person name="Smith R.D."/>
            <person name="Wilson R.K."/>
            <person name="Pakrasi H.B."/>
        </authorList>
    </citation>
    <scope>NUCLEOTIDE SEQUENCE [LARGE SCALE GENOMIC DNA]</scope>
    <source>
        <strain evidence="5">ATCC 51142 / BH68</strain>
    </source>
</reference>
<dbReference type="Gene3D" id="3.20.20.80">
    <property type="entry name" value="Glycosidases"/>
    <property type="match status" value="1"/>
</dbReference>
<dbReference type="EMBL" id="CP000806">
    <property type="protein sequence ID" value="ACB49691.1"/>
    <property type="molecule type" value="Genomic_DNA"/>
</dbReference>
<dbReference type="PANTHER" id="PTHR43405">
    <property type="entry name" value="GLYCOSYL HYDROLASE DIGH"/>
    <property type="match status" value="1"/>
</dbReference>
<keyword evidence="2" id="KW-1133">Transmembrane helix</keyword>
<dbReference type="STRING" id="43989.cce_0340"/>
<dbReference type="InterPro" id="IPR052177">
    <property type="entry name" value="Divisome_Glycosyl_Hydrolase"/>
</dbReference>
<dbReference type="eggNOG" id="COG1649">
    <property type="taxonomic scope" value="Bacteria"/>
</dbReference>
<dbReference type="KEGG" id="cyt:cce_0340"/>
<protein>
    <recommendedName>
        <fullName evidence="3">Glycosyl hydrolase-like 10 domain-containing protein</fullName>
    </recommendedName>
</protein>
<proteinExistence type="predicted"/>
<evidence type="ECO:0000313" key="4">
    <source>
        <dbReference type="EMBL" id="ACB49691.1"/>
    </source>
</evidence>
<organism evidence="4 5">
    <name type="scientific">Crocosphaera subtropica (strain ATCC 51142 / BH68)</name>
    <name type="common">Cyanothece sp. (strain ATCC 51142)</name>
    <dbReference type="NCBI Taxonomy" id="43989"/>
    <lineage>
        <taxon>Bacteria</taxon>
        <taxon>Bacillati</taxon>
        <taxon>Cyanobacteriota</taxon>
        <taxon>Cyanophyceae</taxon>
        <taxon>Oscillatoriophycideae</taxon>
        <taxon>Chroococcales</taxon>
        <taxon>Aphanothecaceae</taxon>
        <taxon>Crocosphaera</taxon>
        <taxon>Crocosphaera subtropica</taxon>
    </lineage>
</organism>
<dbReference type="AlphaFoldDB" id="B1X150"/>
<keyword evidence="1" id="KW-0732">Signal</keyword>
<dbReference type="PANTHER" id="PTHR43405:SF1">
    <property type="entry name" value="GLYCOSYL HYDROLASE DIGH"/>
    <property type="match status" value="1"/>
</dbReference>
<dbReference type="HOGENOM" id="CLU_029517_1_1_3"/>
<keyword evidence="2" id="KW-0812">Transmembrane</keyword>
<evidence type="ECO:0000256" key="1">
    <source>
        <dbReference type="ARBA" id="ARBA00022729"/>
    </source>
</evidence>
<feature type="transmembrane region" description="Helical" evidence="2">
    <location>
        <begin position="40"/>
        <end position="61"/>
    </location>
</feature>
<dbReference type="InterPro" id="IPR003790">
    <property type="entry name" value="GHL10"/>
</dbReference>
<name>B1X150_CROS5</name>
<gene>
    <name evidence="4" type="ordered locus">cce_0340</name>
</gene>